<feature type="transmembrane region" description="Helical" evidence="5">
    <location>
        <begin position="88"/>
        <end position="121"/>
    </location>
</feature>
<dbReference type="InterPro" id="IPR000537">
    <property type="entry name" value="UbiA_prenyltransferase"/>
</dbReference>
<comment type="caution">
    <text evidence="6">The sequence shown here is derived from an EMBL/GenBank/DDBJ whole genome shotgun (WGS) entry which is preliminary data.</text>
</comment>
<protein>
    <submittedName>
        <fullName evidence="6">UbiA family prenyltransferase</fullName>
    </submittedName>
</protein>
<keyword evidence="4 5" id="KW-0472">Membrane</keyword>
<dbReference type="PANTHER" id="PTHR42723:SF1">
    <property type="entry name" value="CHLOROPHYLL SYNTHASE, CHLOROPLASTIC"/>
    <property type="match status" value="1"/>
</dbReference>
<sequence length="287" mass="29760">MRHCLAEARPLVQVMFVLRFTTGALLAASEAHRLPDVRHLLPGLLCWWAATTCVYLFNGVTDLPEDRANGSVRPLARGVLPERTARRVVGALAATALLAACAAGLVVAESALVFLALGFAYSAPSVAAKRRTWSASLVTSAAAATTYLAGASAADGALTAEVLVFAIVLSLGVGLIAAVAKDLGSAEGDALGGRRTLVVVRGERAARVFCAVLGGLLALGLTVAAVFVHRLPLDLSAAVLVVGAGWLAVRCLHVSDPEVNARAPYRTWMVTQYAVHLVALAALLLPE</sequence>
<dbReference type="InterPro" id="IPR050475">
    <property type="entry name" value="Prenyltransferase_related"/>
</dbReference>
<name>A0ABV5PLQ6_STRCM</name>
<organism evidence="6 7">
    <name type="scientific">Streptomyces cremeus</name>
    <dbReference type="NCBI Taxonomy" id="66881"/>
    <lineage>
        <taxon>Bacteria</taxon>
        <taxon>Bacillati</taxon>
        <taxon>Actinomycetota</taxon>
        <taxon>Actinomycetes</taxon>
        <taxon>Kitasatosporales</taxon>
        <taxon>Streptomycetaceae</taxon>
        <taxon>Streptomyces</taxon>
    </lineage>
</organism>
<evidence type="ECO:0000256" key="3">
    <source>
        <dbReference type="ARBA" id="ARBA00022989"/>
    </source>
</evidence>
<evidence type="ECO:0000256" key="1">
    <source>
        <dbReference type="ARBA" id="ARBA00004141"/>
    </source>
</evidence>
<evidence type="ECO:0000256" key="2">
    <source>
        <dbReference type="ARBA" id="ARBA00022692"/>
    </source>
</evidence>
<evidence type="ECO:0000313" key="7">
    <source>
        <dbReference type="Proteomes" id="UP001589718"/>
    </source>
</evidence>
<dbReference type="EMBL" id="JBHMCR010000019">
    <property type="protein sequence ID" value="MFB9524134.1"/>
    <property type="molecule type" value="Genomic_DNA"/>
</dbReference>
<evidence type="ECO:0000256" key="4">
    <source>
        <dbReference type="ARBA" id="ARBA00023136"/>
    </source>
</evidence>
<feature type="transmembrane region" description="Helical" evidence="5">
    <location>
        <begin position="265"/>
        <end position="285"/>
    </location>
</feature>
<dbReference type="Proteomes" id="UP001589718">
    <property type="component" value="Unassembled WGS sequence"/>
</dbReference>
<dbReference type="InterPro" id="IPR044878">
    <property type="entry name" value="UbiA_sf"/>
</dbReference>
<comment type="subcellular location">
    <subcellularLocation>
        <location evidence="1">Membrane</location>
        <topology evidence="1">Multi-pass membrane protein</topology>
    </subcellularLocation>
</comment>
<evidence type="ECO:0000256" key="5">
    <source>
        <dbReference type="SAM" id="Phobius"/>
    </source>
</evidence>
<feature type="transmembrane region" description="Helical" evidence="5">
    <location>
        <begin position="162"/>
        <end position="184"/>
    </location>
</feature>
<gene>
    <name evidence="6" type="ORF">ACFFTU_29750</name>
</gene>
<reference evidence="6 7" key="1">
    <citation type="submission" date="2024-09" db="EMBL/GenBank/DDBJ databases">
        <authorList>
            <person name="Sun Q."/>
            <person name="Mori K."/>
        </authorList>
    </citation>
    <scope>NUCLEOTIDE SEQUENCE [LARGE SCALE GENOMIC DNA]</scope>
    <source>
        <strain evidence="6 7">JCM 4362</strain>
    </source>
</reference>
<feature type="transmembrane region" description="Helical" evidence="5">
    <location>
        <begin position="205"/>
        <end position="229"/>
    </location>
</feature>
<keyword evidence="3 5" id="KW-1133">Transmembrane helix</keyword>
<feature type="transmembrane region" description="Helical" evidence="5">
    <location>
        <begin position="235"/>
        <end position="253"/>
    </location>
</feature>
<keyword evidence="2 5" id="KW-0812">Transmembrane</keyword>
<dbReference type="Gene3D" id="1.10.357.140">
    <property type="entry name" value="UbiA prenyltransferase"/>
    <property type="match status" value="1"/>
</dbReference>
<accession>A0ABV5PLQ6</accession>
<evidence type="ECO:0000313" key="6">
    <source>
        <dbReference type="EMBL" id="MFB9524134.1"/>
    </source>
</evidence>
<keyword evidence="7" id="KW-1185">Reference proteome</keyword>
<proteinExistence type="predicted"/>
<dbReference type="Pfam" id="PF01040">
    <property type="entry name" value="UbiA"/>
    <property type="match status" value="1"/>
</dbReference>
<dbReference type="PANTHER" id="PTHR42723">
    <property type="entry name" value="CHLOROPHYLL SYNTHASE"/>
    <property type="match status" value="1"/>
</dbReference>